<dbReference type="PANTHER" id="PTHR48482">
    <property type="entry name" value="INTERLEUKIN-19-RELATED"/>
    <property type="match status" value="1"/>
</dbReference>
<name>A0A3B3ZBY5_9GOBI</name>
<dbReference type="InterPro" id="IPR009079">
    <property type="entry name" value="4_helix_cytokine-like_core"/>
</dbReference>
<feature type="signal peptide" evidence="7">
    <location>
        <begin position="1"/>
        <end position="26"/>
    </location>
</feature>
<feature type="chain" id="PRO_5017338478" description="Interleukin 19 like" evidence="7">
    <location>
        <begin position="27"/>
        <end position="168"/>
    </location>
</feature>
<reference evidence="8" key="1">
    <citation type="submission" date="2025-08" db="UniProtKB">
        <authorList>
            <consortium name="Ensembl"/>
        </authorList>
    </citation>
    <scope>IDENTIFICATION</scope>
</reference>
<dbReference type="GO" id="GO:0005615">
    <property type="term" value="C:extracellular space"/>
    <property type="evidence" value="ECO:0007669"/>
    <property type="project" value="UniProtKB-KW"/>
</dbReference>
<sequence>TTMKLQCFAPLCFLLFLGWLSQRSEGRTVIMDKCVVNVHMNELQKHYSSVRPSAVKFCLCFHPWLYCFFYFHQESQSCCFIRLVLRFFVERVFVNFSATDPQVQTGVSAIANGFISIRNTIHKCHCHCEEETQRTVDSIISQFDKVKRASNETCHSNEFNVLQRWTDR</sequence>
<evidence type="ECO:0000256" key="5">
    <source>
        <dbReference type="ARBA" id="ARBA00022729"/>
    </source>
</evidence>
<evidence type="ECO:0000256" key="3">
    <source>
        <dbReference type="ARBA" id="ARBA00022514"/>
    </source>
</evidence>
<comment type="similarity">
    <text evidence="2">Belongs to the IL-10 family.</text>
</comment>
<accession>A0A3B3ZBY5</accession>
<keyword evidence="3" id="KW-0202">Cytokine</keyword>
<feature type="disulfide bond" evidence="6">
    <location>
        <begin position="34"/>
        <end position="124"/>
    </location>
</feature>
<feature type="disulfide bond" evidence="6">
    <location>
        <begin position="78"/>
        <end position="126"/>
    </location>
</feature>
<evidence type="ECO:0000313" key="8">
    <source>
        <dbReference type="Ensembl" id="ENSPMGP00000001901.1"/>
    </source>
</evidence>
<evidence type="ECO:0000256" key="1">
    <source>
        <dbReference type="ARBA" id="ARBA00004613"/>
    </source>
</evidence>
<dbReference type="Ensembl" id="ENSPMGT00000002028.1">
    <property type="protein sequence ID" value="ENSPMGP00000001901.1"/>
    <property type="gene ID" value="ENSPMGG00000001717.1"/>
</dbReference>
<dbReference type="STRING" id="409849.ENSPMGP00000001901"/>
<evidence type="ECO:0000256" key="4">
    <source>
        <dbReference type="ARBA" id="ARBA00022525"/>
    </source>
</evidence>
<evidence type="ECO:0000256" key="7">
    <source>
        <dbReference type="SAM" id="SignalP"/>
    </source>
</evidence>
<organism evidence="8 9">
    <name type="scientific">Periophthalmus magnuspinnatus</name>
    <dbReference type="NCBI Taxonomy" id="409849"/>
    <lineage>
        <taxon>Eukaryota</taxon>
        <taxon>Metazoa</taxon>
        <taxon>Chordata</taxon>
        <taxon>Craniata</taxon>
        <taxon>Vertebrata</taxon>
        <taxon>Euteleostomi</taxon>
        <taxon>Actinopterygii</taxon>
        <taxon>Neopterygii</taxon>
        <taxon>Teleostei</taxon>
        <taxon>Neoteleostei</taxon>
        <taxon>Acanthomorphata</taxon>
        <taxon>Gobiaria</taxon>
        <taxon>Gobiiformes</taxon>
        <taxon>Gobioidei</taxon>
        <taxon>Gobiidae</taxon>
        <taxon>Oxudercinae</taxon>
        <taxon>Periophthalmus</taxon>
    </lineage>
</organism>
<keyword evidence="4" id="KW-0964">Secreted</keyword>
<evidence type="ECO:0000256" key="6">
    <source>
        <dbReference type="PIRSR" id="PIRSR620443-51"/>
    </source>
</evidence>
<keyword evidence="9" id="KW-1185">Reference proteome</keyword>
<evidence type="ECO:0000313" key="9">
    <source>
        <dbReference type="Proteomes" id="UP000261520"/>
    </source>
</evidence>
<keyword evidence="6" id="KW-1015">Disulfide bond</keyword>
<keyword evidence="5 7" id="KW-0732">Signal</keyword>
<proteinExistence type="inferred from homology"/>
<feature type="disulfide bond" evidence="6">
    <location>
        <begin position="79"/>
        <end position="128"/>
    </location>
</feature>
<dbReference type="GO" id="GO:0005125">
    <property type="term" value="F:cytokine activity"/>
    <property type="evidence" value="ECO:0007669"/>
    <property type="project" value="UniProtKB-KW"/>
</dbReference>
<dbReference type="PANTHER" id="PTHR48482:SF3">
    <property type="entry name" value="INTERLEUKIN-19"/>
    <property type="match status" value="1"/>
</dbReference>
<evidence type="ECO:0008006" key="10">
    <source>
        <dbReference type="Google" id="ProtNLM"/>
    </source>
</evidence>
<comment type="subcellular location">
    <subcellularLocation>
        <location evidence="1">Secreted</location>
    </subcellularLocation>
</comment>
<evidence type="ECO:0000256" key="2">
    <source>
        <dbReference type="ARBA" id="ARBA00008813"/>
    </source>
</evidence>
<protein>
    <recommendedName>
        <fullName evidence="10">Interleukin 19 like</fullName>
    </recommendedName>
</protein>
<reference evidence="8" key="2">
    <citation type="submission" date="2025-09" db="UniProtKB">
        <authorList>
            <consortium name="Ensembl"/>
        </authorList>
    </citation>
    <scope>IDENTIFICATION</scope>
</reference>
<dbReference type="InterPro" id="IPR020443">
    <property type="entry name" value="IL-10/19/20/24/26"/>
</dbReference>
<dbReference type="Gene3D" id="1.20.1250.10">
    <property type="match status" value="1"/>
</dbReference>
<dbReference type="AlphaFoldDB" id="A0A3B3ZBY5"/>
<dbReference type="Proteomes" id="UP000261520">
    <property type="component" value="Unplaced"/>
</dbReference>
<dbReference type="SUPFAM" id="SSF47266">
    <property type="entry name" value="4-helical cytokines"/>
    <property type="match status" value="1"/>
</dbReference>